<accession>A0ABS7BB25</accession>
<name>A0ABS7BB25_9ACTN</name>
<dbReference type="Proteomes" id="UP001519863">
    <property type="component" value="Unassembled WGS sequence"/>
</dbReference>
<proteinExistence type="predicted"/>
<dbReference type="RefSeq" id="WP_220147507.1">
    <property type="nucleotide sequence ID" value="NZ_JAHXZI010000019.1"/>
</dbReference>
<reference evidence="2 3" key="1">
    <citation type="journal article" date="2013" name="Antonie Van Leeuwenhoek">
        <title>Actinoplanes hulinensis sp. nov., a novel actinomycete isolated from soybean root (Glycine max (L.) Merr).</title>
        <authorList>
            <person name="Shen Y."/>
            <person name="Liu C."/>
            <person name="Wang X."/>
            <person name="Zhao J."/>
            <person name="Jia F."/>
            <person name="Zhang Y."/>
            <person name="Wang L."/>
            <person name="Yang D."/>
            <person name="Xiang W."/>
        </authorList>
    </citation>
    <scope>NUCLEOTIDE SEQUENCE [LARGE SCALE GENOMIC DNA]</scope>
    <source>
        <strain evidence="2 3">NEAU-M9</strain>
    </source>
</reference>
<comment type="caution">
    <text evidence="2">The sequence shown here is derived from an EMBL/GenBank/DDBJ whole genome shotgun (WGS) entry which is preliminary data.</text>
</comment>
<sequence>MTAIVLVGAGASAYTLLPNRPGPIAEAADVAASATTVSPAPSTSTESTSLSAIDAPGTYTFAAAKAYCAALDRTLPTRVESLSFATPGPFFWTSTPYATTGTARKAWAVSGSISRGVAQSARHHARCTRSATPTVTDFRIAAGQVTDPETGLTWQRGFAPAAVAASAATSYCAKLTLGGRSWRLPTVRELATTVDETRTVPAVDTKTFPGTPRSGWFWAAPESGRRWMLTYLDGSTDSGRARTGHVRCVS</sequence>
<gene>
    <name evidence="2" type="ORF">KZ829_31545</name>
</gene>
<evidence type="ECO:0000259" key="1">
    <source>
        <dbReference type="Pfam" id="PF07603"/>
    </source>
</evidence>
<organism evidence="2 3">
    <name type="scientific">Actinoplanes hulinensis</name>
    <dbReference type="NCBI Taxonomy" id="1144547"/>
    <lineage>
        <taxon>Bacteria</taxon>
        <taxon>Bacillati</taxon>
        <taxon>Actinomycetota</taxon>
        <taxon>Actinomycetes</taxon>
        <taxon>Micromonosporales</taxon>
        <taxon>Micromonosporaceae</taxon>
        <taxon>Actinoplanes</taxon>
    </lineage>
</organism>
<feature type="domain" description="Lcl C-terminal" evidence="1">
    <location>
        <begin position="144"/>
        <end position="249"/>
    </location>
</feature>
<evidence type="ECO:0000313" key="2">
    <source>
        <dbReference type="EMBL" id="MBW6438271.1"/>
    </source>
</evidence>
<dbReference type="InterPro" id="IPR011460">
    <property type="entry name" value="Lcl_C"/>
</dbReference>
<dbReference type="EMBL" id="JAHXZI010000019">
    <property type="protein sequence ID" value="MBW6438271.1"/>
    <property type="molecule type" value="Genomic_DNA"/>
</dbReference>
<protein>
    <submittedName>
        <fullName evidence="2">DUF1566 domain-containing protein</fullName>
    </submittedName>
</protein>
<dbReference type="Pfam" id="PF07603">
    <property type="entry name" value="Lcl_C"/>
    <property type="match status" value="1"/>
</dbReference>
<keyword evidence="3" id="KW-1185">Reference proteome</keyword>
<evidence type="ECO:0000313" key="3">
    <source>
        <dbReference type="Proteomes" id="UP001519863"/>
    </source>
</evidence>